<evidence type="ECO:0000313" key="3">
    <source>
        <dbReference type="Proteomes" id="UP000321945"/>
    </source>
</evidence>
<dbReference type="RefSeq" id="WP_111816993.1">
    <property type="nucleotide sequence ID" value="NZ_CBCRZQ010000013.1"/>
</dbReference>
<dbReference type="Proteomes" id="UP000321945">
    <property type="component" value="Unassembled WGS sequence"/>
</dbReference>
<reference evidence="2 3" key="1">
    <citation type="submission" date="2019-08" db="EMBL/GenBank/DDBJ databases">
        <title>Genome of Aequorivita lipolytica Y10-2 (type strain).</title>
        <authorList>
            <person name="Bowman J.P."/>
        </authorList>
    </citation>
    <scope>NUCLEOTIDE SEQUENCE [LARGE SCALE GENOMIC DNA]</scope>
    <source>
        <strain evidence="2 3">Y10-2</strain>
    </source>
</reference>
<keyword evidence="3" id="KW-1185">Reference proteome</keyword>
<proteinExistence type="predicted"/>
<name>A0A5C6YLK9_9FLAO</name>
<keyword evidence="1" id="KW-0472">Membrane</keyword>
<keyword evidence="1" id="KW-0812">Transmembrane</keyword>
<dbReference type="EMBL" id="VORU01000015">
    <property type="protein sequence ID" value="TXD68106.1"/>
    <property type="molecule type" value="Genomic_DNA"/>
</dbReference>
<keyword evidence="1" id="KW-1133">Transmembrane helix</keyword>
<accession>A0A5C6YLK9</accession>
<evidence type="ECO:0000313" key="2">
    <source>
        <dbReference type="EMBL" id="TXD68106.1"/>
    </source>
</evidence>
<feature type="transmembrane region" description="Helical" evidence="1">
    <location>
        <begin position="6"/>
        <end position="26"/>
    </location>
</feature>
<dbReference type="AlphaFoldDB" id="A0A5C6YLK9"/>
<feature type="transmembrane region" description="Helical" evidence="1">
    <location>
        <begin position="178"/>
        <end position="199"/>
    </location>
</feature>
<protein>
    <submittedName>
        <fullName evidence="2">Uncharacterized protein</fullName>
    </submittedName>
</protein>
<organism evidence="2 3">
    <name type="scientific">Aequorivita lipolytica</name>
    <dbReference type="NCBI Taxonomy" id="153267"/>
    <lineage>
        <taxon>Bacteria</taxon>
        <taxon>Pseudomonadati</taxon>
        <taxon>Bacteroidota</taxon>
        <taxon>Flavobacteriia</taxon>
        <taxon>Flavobacteriales</taxon>
        <taxon>Flavobacteriaceae</taxon>
        <taxon>Aequorivita</taxon>
    </lineage>
</organism>
<sequence length="299" mass="34684">MSTEGIVTILLTLILGIPSIITIFRLRRTRIVYLEKHIINLNDDLLKNFNQLSIKYKGIEIQENVFFVSGFLVCQGDKDISDDNNYVEIYIPNNSKWLDLKIVSNSKGMQIKESVFKNKANINFDLFKNKEYIEYEGILEINSKVENIDTKALLEFHHRIPNIPSISKFKIENLKTSLSTLLLSSFIAFFPLFFAYDYYKIDNSDVKAYNAIKNTRIDSFTMNENKQLSDLLDKTINEYSGFSFLFEGKSQAYPVNGVKDFRGKEKIDLTSVYFKMDEWGIKDYISTIFRECSIKCVIG</sequence>
<dbReference type="OrthoDB" id="9844117at2"/>
<gene>
    <name evidence="2" type="ORF">ESV24_13965</name>
</gene>
<evidence type="ECO:0000256" key="1">
    <source>
        <dbReference type="SAM" id="Phobius"/>
    </source>
</evidence>
<comment type="caution">
    <text evidence="2">The sequence shown here is derived from an EMBL/GenBank/DDBJ whole genome shotgun (WGS) entry which is preliminary data.</text>
</comment>